<evidence type="ECO:0000256" key="2">
    <source>
        <dbReference type="ARBA" id="ARBA00004496"/>
    </source>
</evidence>
<dbReference type="PANTHER" id="PTHR43326">
    <property type="entry name" value="METHIONYL-TRNA SYNTHETASE"/>
    <property type="match status" value="1"/>
</dbReference>
<evidence type="ECO:0000313" key="16">
    <source>
        <dbReference type="Proteomes" id="UP000018550"/>
    </source>
</evidence>
<dbReference type="PANTHER" id="PTHR43326:SF1">
    <property type="entry name" value="METHIONINE--TRNA LIGASE, MITOCHONDRIAL"/>
    <property type="match status" value="1"/>
</dbReference>
<keyword evidence="10 11" id="KW-0030">Aminoacyl-tRNA synthetase</keyword>
<dbReference type="InterPro" id="IPR013155">
    <property type="entry name" value="M/V/L/I-tRNA-synth_anticd-bd"/>
</dbReference>
<comment type="catalytic activity">
    <reaction evidence="11">
        <text>tRNA(Met) + L-methionine + ATP = L-methionyl-tRNA(Met) + AMP + diphosphate</text>
        <dbReference type="Rhea" id="RHEA:13481"/>
        <dbReference type="Rhea" id="RHEA-COMP:9667"/>
        <dbReference type="Rhea" id="RHEA-COMP:9698"/>
        <dbReference type="ChEBI" id="CHEBI:30616"/>
        <dbReference type="ChEBI" id="CHEBI:33019"/>
        <dbReference type="ChEBI" id="CHEBI:57844"/>
        <dbReference type="ChEBI" id="CHEBI:78442"/>
        <dbReference type="ChEBI" id="CHEBI:78530"/>
        <dbReference type="ChEBI" id="CHEBI:456215"/>
        <dbReference type="EC" id="6.1.1.10"/>
    </reaction>
</comment>
<feature type="domain" description="tRNA synthetases class I catalytic" evidence="12">
    <location>
        <begin position="16"/>
        <end position="139"/>
    </location>
</feature>
<evidence type="ECO:0000256" key="10">
    <source>
        <dbReference type="ARBA" id="ARBA00023146"/>
    </source>
</evidence>
<dbReference type="InterPro" id="IPR023457">
    <property type="entry name" value="Met-tRNA_synth_2"/>
</dbReference>
<keyword evidence="8 11" id="KW-0067">ATP-binding</keyword>
<feature type="domain" description="Methionyl/Valyl/Leucyl/Isoleucyl-tRNA synthetase anticodon-binding" evidence="13">
    <location>
        <begin position="382"/>
        <end position="462"/>
    </location>
</feature>
<keyword evidence="6 11" id="KW-0547">Nucleotide-binding</keyword>
<evidence type="ECO:0000259" key="14">
    <source>
        <dbReference type="Pfam" id="PF09334"/>
    </source>
</evidence>
<dbReference type="GO" id="GO:0004825">
    <property type="term" value="F:methionine-tRNA ligase activity"/>
    <property type="evidence" value="ECO:0007669"/>
    <property type="project" value="UniProtKB-UniRule"/>
</dbReference>
<dbReference type="OrthoDB" id="9810191at2"/>
<dbReference type="HOGENOM" id="CLU_009710_9_4_14"/>
<evidence type="ECO:0000256" key="6">
    <source>
        <dbReference type="ARBA" id="ARBA00022741"/>
    </source>
</evidence>
<feature type="binding site" evidence="11">
    <location>
        <position position="148"/>
    </location>
    <ligand>
        <name>Zn(2+)</name>
        <dbReference type="ChEBI" id="CHEBI:29105"/>
    </ligand>
</feature>
<dbReference type="STRING" id="1276258.SAPIS_v1c09790"/>
<dbReference type="GO" id="GO:0006431">
    <property type="term" value="P:methionyl-tRNA aminoacylation"/>
    <property type="evidence" value="ECO:0007669"/>
    <property type="project" value="UniProtKB-UniRule"/>
</dbReference>
<feature type="domain" description="Methionyl/Leucyl tRNA synthetase" evidence="14">
    <location>
        <begin position="142"/>
        <end position="362"/>
    </location>
</feature>
<comment type="similarity">
    <text evidence="11">Belongs to the class-I aminoacyl-tRNA synthetase family. MetG type 2A subfamily.</text>
</comment>
<feature type="short sequence motif" description="'KMSKS' region" evidence="11">
    <location>
        <begin position="299"/>
        <end position="303"/>
    </location>
</feature>
<evidence type="ECO:0000256" key="5">
    <source>
        <dbReference type="ARBA" id="ARBA00022723"/>
    </source>
</evidence>
<dbReference type="Gene3D" id="2.170.220.10">
    <property type="match status" value="1"/>
</dbReference>
<dbReference type="Pfam" id="PF01406">
    <property type="entry name" value="tRNA-synt_1e"/>
    <property type="match status" value="1"/>
</dbReference>
<feature type="binding site" evidence="11">
    <location>
        <position position="143"/>
    </location>
    <ligand>
        <name>Zn(2+)</name>
        <dbReference type="ChEBI" id="CHEBI:29105"/>
    </ligand>
</feature>
<keyword evidence="9 11" id="KW-0648">Protein biosynthesis</keyword>
<dbReference type="InterPro" id="IPR014729">
    <property type="entry name" value="Rossmann-like_a/b/a_fold"/>
</dbReference>
<comment type="subunit">
    <text evidence="11">Monomer.</text>
</comment>
<evidence type="ECO:0000256" key="7">
    <source>
        <dbReference type="ARBA" id="ARBA00022833"/>
    </source>
</evidence>
<dbReference type="InterPro" id="IPR014758">
    <property type="entry name" value="Met-tRNA_synth"/>
</dbReference>
<dbReference type="HAMAP" id="MF_01228">
    <property type="entry name" value="Met_tRNA_synth_type2"/>
    <property type="match status" value="1"/>
</dbReference>
<dbReference type="Gene3D" id="1.10.730.10">
    <property type="entry name" value="Isoleucyl-tRNA Synthetase, Domain 1"/>
    <property type="match status" value="1"/>
</dbReference>
<evidence type="ECO:0000256" key="1">
    <source>
        <dbReference type="ARBA" id="ARBA00003314"/>
    </source>
</evidence>
<dbReference type="GO" id="GO:0005737">
    <property type="term" value="C:cytoplasm"/>
    <property type="evidence" value="ECO:0007669"/>
    <property type="project" value="UniProtKB-SubCell"/>
</dbReference>
<dbReference type="Pfam" id="PF09334">
    <property type="entry name" value="tRNA-synt_1g"/>
    <property type="match status" value="1"/>
</dbReference>
<evidence type="ECO:0000256" key="9">
    <source>
        <dbReference type="ARBA" id="ARBA00022917"/>
    </source>
</evidence>
<evidence type="ECO:0000259" key="13">
    <source>
        <dbReference type="Pfam" id="PF08264"/>
    </source>
</evidence>
<organism evidence="15 16">
    <name type="scientific">Spiroplasma apis B31</name>
    <dbReference type="NCBI Taxonomy" id="1276258"/>
    <lineage>
        <taxon>Bacteria</taxon>
        <taxon>Bacillati</taxon>
        <taxon>Mycoplasmatota</taxon>
        <taxon>Mollicutes</taxon>
        <taxon>Entomoplasmatales</taxon>
        <taxon>Spiroplasmataceae</taxon>
        <taxon>Spiroplasma</taxon>
    </lineage>
</organism>
<dbReference type="SUPFAM" id="SSF47323">
    <property type="entry name" value="Anticodon-binding domain of a subclass of class I aminoacyl-tRNA synthetases"/>
    <property type="match status" value="1"/>
</dbReference>
<dbReference type="PATRIC" id="fig|1276258.3.peg.1002"/>
<dbReference type="CDD" id="cd07957">
    <property type="entry name" value="Anticodon_Ia_Met"/>
    <property type="match status" value="1"/>
</dbReference>
<dbReference type="InterPro" id="IPR001412">
    <property type="entry name" value="aa-tRNA-synth_I_CS"/>
</dbReference>
<dbReference type="InterPro" id="IPR009080">
    <property type="entry name" value="tRNAsynth_Ia_anticodon-bd"/>
</dbReference>
<comment type="cofactor">
    <cofactor evidence="11">
        <name>Zn(2+)</name>
        <dbReference type="ChEBI" id="CHEBI:29105"/>
    </cofactor>
    <text evidence="11">Binds 1 zinc ion per subunit.</text>
</comment>
<dbReference type="KEGG" id="sapi:SAPIS_v1c09790"/>
<comment type="function">
    <text evidence="1 11">Is required not only for elongation of protein synthesis but also for the initiation of all mRNA translation through initiator tRNA(fMet) aminoacylation.</text>
</comment>
<dbReference type="EC" id="6.1.1.10" evidence="11"/>
<dbReference type="AlphaFoldDB" id="V5RJS5"/>
<dbReference type="InterPro" id="IPR032678">
    <property type="entry name" value="tRNA-synt_1_cat_dom"/>
</dbReference>
<accession>V5RJS5</accession>
<name>V5RJS5_SPIAP</name>
<dbReference type="InterPro" id="IPR041872">
    <property type="entry name" value="Anticodon_Met"/>
</dbReference>
<feature type="binding site" evidence="11">
    <location>
        <position position="127"/>
    </location>
    <ligand>
        <name>Zn(2+)</name>
        <dbReference type="ChEBI" id="CHEBI:29105"/>
    </ligand>
</feature>
<keyword evidence="4 11" id="KW-0436">Ligase</keyword>
<evidence type="ECO:0000256" key="3">
    <source>
        <dbReference type="ARBA" id="ARBA00022490"/>
    </source>
</evidence>
<dbReference type="NCBIfam" id="TIGR00398">
    <property type="entry name" value="metG"/>
    <property type="match status" value="1"/>
</dbReference>
<keyword evidence="5 11" id="KW-0479">Metal-binding</keyword>
<dbReference type="Gene3D" id="3.40.50.620">
    <property type="entry name" value="HUPs"/>
    <property type="match status" value="1"/>
</dbReference>
<proteinExistence type="inferred from homology"/>
<comment type="caution">
    <text evidence="11">Lacks conserved residue(s) required for the propagation of feature annotation.</text>
</comment>
<evidence type="ECO:0000313" key="15">
    <source>
        <dbReference type="EMBL" id="AHB36824.1"/>
    </source>
</evidence>
<dbReference type="Proteomes" id="UP000018550">
    <property type="component" value="Chromosome"/>
</dbReference>
<dbReference type="eggNOG" id="COG0143">
    <property type="taxonomic scope" value="Bacteria"/>
</dbReference>
<dbReference type="SUPFAM" id="SSF52374">
    <property type="entry name" value="Nucleotidylyl transferase"/>
    <property type="match status" value="1"/>
</dbReference>
<protein>
    <recommendedName>
        <fullName evidence="11">Methionine--tRNA ligase</fullName>
        <ecNumber evidence="11">6.1.1.10</ecNumber>
    </recommendedName>
    <alternativeName>
        <fullName evidence="11">Methionyl-tRNA synthetase</fullName>
        <shortName evidence="11">MetRS</shortName>
    </alternativeName>
</protein>
<dbReference type="InterPro" id="IPR033911">
    <property type="entry name" value="MetRS_core"/>
</dbReference>
<dbReference type="EMBL" id="CP006682">
    <property type="protein sequence ID" value="AHB36824.1"/>
    <property type="molecule type" value="Genomic_DNA"/>
</dbReference>
<dbReference type="Pfam" id="PF08264">
    <property type="entry name" value="Anticodon_1"/>
    <property type="match status" value="1"/>
</dbReference>
<feature type="short sequence motif" description="'HIGH' region" evidence="11">
    <location>
        <begin position="12"/>
        <end position="22"/>
    </location>
</feature>
<evidence type="ECO:0000256" key="8">
    <source>
        <dbReference type="ARBA" id="ARBA00022840"/>
    </source>
</evidence>
<evidence type="ECO:0000259" key="12">
    <source>
        <dbReference type="Pfam" id="PF01406"/>
    </source>
</evidence>
<keyword evidence="7 11" id="KW-0862">Zinc</keyword>
<dbReference type="InterPro" id="IPR015413">
    <property type="entry name" value="Methionyl/Leucyl_tRNA_Synth"/>
</dbReference>
<sequence length="506" mass="59382">MKKYFYVTTPIYYPSGNLHIGHTYTTTLADVIARFKKEMGCEVFFLTGSDEHGQKIEQKAKQENKTPKEYVDDIVETFKDLWTKLDISYDKFIRTTDQEHIIAVQKIFSLLLKKDLIYLSKYKGKYCISCEEFLTKEQMDENCHHNVCKNKAEDFQEETYMLRVSQFKEYLNNLFSTDFLEPSSRKNEMLNNFINNDLEDLSVTRINFKWGIEVLENPNHVIYVWLDALSNYITALGWGTDNDENFNKFWFDESEILQLVGKEITRFHSIYWPIMLNSLGLRTPDKLLSHGWILSKDTKMSKSLGNVINPLEIIEKYSSDALRFYIVNNLPTDKDGNFTEELFIESYNTNLANNVGNLLSRVSNMIIKYFDGILPETLPAQDNELLELAEKTITAYVAKMNEYKFNEAINVVLNLSSECNRYIEQVKPWVLEKEGNTNELLKTLTILRHNILIISFLLKPILTKNYDNMIRQMGADPKEIKFDTLTKRNFKFEQIKEKLIIFDRIK</sequence>
<dbReference type="GO" id="GO:0005524">
    <property type="term" value="F:ATP binding"/>
    <property type="evidence" value="ECO:0007669"/>
    <property type="project" value="UniProtKB-UniRule"/>
</dbReference>
<reference evidence="15 16" key="1">
    <citation type="journal article" date="2014" name="Genome Announc.">
        <title>Complete Genome Sequence of Spiroplasma apis B31T (ATCC 33834), a Bacterium Associated with May Disease of Honeybees (Apis mellifera).</title>
        <authorList>
            <person name="Ku C."/>
            <person name="Lo W.S."/>
            <person name="Chen L.L."/>
            <person name="Kuo C.H."/>
        </authorList>
    </citation>
    <scope>NUCLEOTIDE SEQUENCE [LARGE SCALE GENOMIC DNA]</scope>
    <source>
        <strain evidence="15">B31</strain>
    </source>
</reference>
<gene>
    <name evidence="15" type="primary">metS</name>
    <name evidence="11" type="synonym">metG</name>
    <name evidence="15" type="ORF">SAPIS_v1c09790</name>
</gene>
<feature type="binding site" evidence="11">
    <location>
        <position position="130"/>
    </location>
    <ligand>
        <name>Zn(2+)</name>
        <dbReference type="ChEBI" id="CHEBI:29105"/>
    </ligand>
</feature>
<evidence type="ECO:0000256" key="4">
    <source>
        <dbReference type="ARBA" id="ARBA00022598"/>
    </source>
</evidence>
<comment type="subcellular location">
    <subcellularLocation>
        <location evidence="2 11">Cytoplasm</location>
    </subcellularLocation>
</comment>
<dbReference type="PROSITE" id="PS00178">
    <property type="entry name" value="AA_TRNA_LIGASE_I"/>
    <property type="match status" value="1"/>
</dbReference>
<keyword evidence="3 11" id="KW-0963">Cytoplasm</keyword>
<evidence type="ECO:0000256" key="11">
    <source>
        <dbReference type="HAMAP-Rule" id="MF_01228"/>
    </source>
</evidence>
<keyword evidence="16" id="KW-1185">Reference proteome</keyword>
<dbReference type="GO" id="GO:0046872">
    <property type="term" value="F:metal ion binding"/>
    <property type="evidence" value="ECO:0007669"/>
    <property type="project" value="UniProtKB-KW"/>
</dbReference>
<dbReference type="NCBIfam" id="NF008900">
    <property type="entry name" value="PRK12267.1"/>
    <property type="match status" value="1"/>
</dbReference>
<dbReference type="PRINTS" id="PR01041">
    <property type="entry name" value="TRNASYNTHMET"/>
</dbReference>
<dbReference type="CDD" id="cd00814">
    <property type="entry name" value="MetRS_core"/>
    <property type="match status" value="1"/>
</dbReference>